<dbReference type="Gene3D" id="3.20.20.450">
    <property type="entry name" value="EAL domain"/>
    <property type="match status" value="1"/>
</dbReference>
<dbReference type="CDD" id="cd01948">
    <property type="entry name" value="EAL"/>
    <property type="match status" value="1"/>
</dbReference>
<gene>
    <name evidence="2" type="ORF">OC610_25060</name>
</gene>
<proteinExistence type="predicted"/>
<keyword evidence="3" id="KW-1185">Reference proteome</keyword>
<dbReference type="SUPFAM" id="SSF141868">
    <property type="entry name" value="EAL domain-like"/>
    <property type="match status" value="1"/>
</dbReference>
<feature type="domain" description="EAL" evidence="1">
    <location>
        <begin position="1"/>
        <end position="102"/>
    </location>
</feature>
<dbReference type="InterPro" id="IPR035919">
    <property type="entry name" value="EAL_sf"/>
</dbReference>
<feature type="non-terminal residue" evidence="2">
    <location>
        <position position="1"/>
    </location>
</feature>
<accession>A0ABT3FF73</accession>
<sequence>VALDDFGSGPCSLAHLRDLELDTLKLDRHLIARLPGSPRDAALAASVIDLCRQLGLRVIAEGVETREQYQWLQAHGCEFVQGFLVARPLMAEDTNAFAKPFDWSAVIA</sequence>
<evidence type="ECO:0000259" key="1">
    <source>
        <dbReference type="PROSITE" id="PS50883"/>
    </source>
</evidence>
<dbReference type="PROSITE" id="PS50883">
    <property type="entry name" value="EAL"/>
    <property type="match status" value="1"/>
</dbReference>
<dbReference type="SMART" id="SM00052">
    <property type="entry name" value="EAL"/>
    <property type="match status" value="1"/>
</dbReference>
<dbReference type="InterPro" id="IPR050706">
    <property type="entry name" value="Cyclic-di-GMP_PDE-like"/>
</dbReference>
<dbReference type="EMBL" id="JAOSHO010000600">
    <property type="protein sequence ID" value="MCW1247710.1"/>
    <property type="molecule type" value="Genomic_DNA"/>
</dbReference>
<evidence type="ECO:0000313" key="3">
    <source>
        <dbReference type="Proteomes" id="UP001061999"/>
    </source>
</evidence>
<name>A0ABT3FF73_9PSED</name>
<dbReference type="InterPro" id="IPR001633">
    <property type="entry name" value="EAL_dom"/>
</dbReference>
<dbReference type="RefSeq" id="WP_264431709.1">
    <property type="nucleotide sequence ID" value="NZ_JAOSHO010000600.1"/>
</dbReference>
<organism evidence="2 3">
    <name type="scientific">Pseudomonas agronomica</name>
    <dbReference type="NCBI Taxonomy" id="2979328"/>
    <lineage>
        <taxon>Bacteria</taxon>
        <taxon>Pseudomonadati</taxon>
        <taxon>Pseudomonadota</taxon>
        <taxon>Gammaproteobacteria</taxon>
        <taxon>Pseudomonadales</taxon>
        <taxon>Pseudomonadaceae</taxon>
        <taxon>Pseudomonas</taxon>
    </lineage>
</organism>
<dbReference type="PANTHER" id="PTHR33121:SF70">
    <property type="entry name" value="SIGNALING PROTEIN YKOW"/>
    <property type="match status" value="1"/>
</dbReference>
<dbReference type="Proteomes" id="UP001061999">
    <property type="component" value="Unassembled WGS sequence"/>
</dbReference>
<comment type="caution">
    <text evidence="2">The sequence shown here is derived from an EMBL/GenBank/DDBJ whole genome shotgun (WGS) entry which is preliminary data.</text>
</comment>
<protein>
    <submittedName>
        <fullName evidence="2">EAL domain-containing protein</fullName>
    </submittedName>
</protein>
<evidence type="ECO:0000313" key="2">
    <source>
        <dbReference type="EMBL" id="MCW1247710.1"/>
    </source>
</evidence>
<dbReference type="Pfam" id="PF00563">
    <property type="entry name" value="EAL"/>
    <property type="match status" value="1"/>
</dbReference>
<dbReference type="PANTHER" id="PTHR33121">
    <property type="entry name" value="CYCLIC DI-GMP PHOSPHODIESTERASE PDEF"/>
    <property type="match status" value="1"/>
</dbReference>
<reference evidence="2" key="1">
    <citation type="submission" date="2022-07" db="EMBL/GenBank/DDBJ databases">
        <title>Pseudomonas agronomica sp. nov.: a novel bacterium with biotechnological application in the synthesis of biofertilizers from valorized agricultural residues.</title>
        <authorList>
            <person name="Robas M."/>
            <person name="Fernandez V.M."/>
            <person name="Luna L."/>
            <person name="Provanza A."/>
            <person name="Jimenez P.A."/>
        </authorList>
    </citation>
    <scope>NUCLEOTIDE SEQUENCE</scope>
    <source>
        <strain evidence="2">SAICEU22T</strain>
    </source>
</reference>